<keyword evidence="3" id="KW-1185">Reference proteome</keyword>
<dbReference type="Gene3D" id="1.10.10.10">
    <property type="entry name" value="Winged helix-like DNA-binding domain superfamily/Winged helix DNA-binding domain"/>
    <property type="match status" value="1"/>
</dbReference>
<gene>
    <name evidence="2" type="ORF">ABUW04_32230</name>
</gene>
<dbReference type="SUPFAM" id="SSF46955">
    <property type="entry name" value="Putative DNA-binding domain"/>
    <property type="match status" value="1"/>
</dbReference>
<dbReference type="Proteomes" id="UP001592581">
    <property type="component" value="Unassembled WGS sequence"/>
</dbReference>
<dbReference type="InterPro" id="IPR041657">
    <property type="entry name" value="HTH_17"/>
</dbReference>
<sequence>MIDSDRLWSHKETAAYLGISASTLYQLNWKGCGPRSARIGKYRRYNPADVVSWVEDRSGATGAAR</sequence>
<proteinExistence type="predicted"/>
<organism evidence="2 3">
    <name type="scientific">Streptacidiphilus jeojiensis</name>
    <dbReference type="NCBI Taxonomy" id="3229225"/>
    <lineage>
        <taxon>Bacteria</taxon>
        <taxon>Bacillati</taxon>
        <taxon>Actinomycetota</taxon>
        <taxon>Actinomycetes</taxon>
        <taxon>Kitasatosporales</taxon>
        <taxon>Streptomycetaceae</taxon>
        <taxon>Streptacidiphilus</taxon>
    </lineage>
</organism>
<protein>
    <submittedName>
        <fullName evidence="2">Helix-turn-helix domain-containing protein</fullName>
    </submittedName>
</protein>
<dbReference type="Pfam" id="PF12728">
    <property type="entry name" value="HTH_17"/>
    <property type="match status" value="1"/>
</dbReference>
<evidence type="ECO:0000313" key="3">
    <source>
        <dbReference type="Proteomes" id="UP001592581"/>
    </source>
</evidence>
<feature type="domain" description="Helix-turn-helix" evidence="1">
    <location>
        <begin position="11"/>
        <end position="57"/>
    </location>
</feature>
<dbReference type="InterPro" id="IPR009061">
    <property type="entry name" value="DNA-bd_dom_put_sf"/>
</dbReference>
<name>A0ABV6XY92_9ACTN</name>
<comment type="caution">
    <text evidence="2">The sequence shown here is derived from an EMBL/GenBank/DDBJ whole genome shotgun (WGS) entry which is preliminary data.</text>
</comment>
<evidence type="ECO:0000313" key="2">
    <source>
        <dbReference type="EMBL" id="MFC1442927.1"/>
    </source>
</evidence>
<dbReference type="InterPro" id="IPR036388">
    <property type="entry name" value="WH-like_DNA-bd_sf"/>
</dbReference>
<reference evidence="2 3" key="1">
    <citation type="submission" date="2024-06" db="EMBL/GenBank/DDBJ databases">
        <authorList>
            <person name="Lee S.D."/>
        </authorList>
    </citation>
    <scope>NUCLEOTIDE SEQUENCE [LARGE SCALE GENOMIC DNA]</scope>
    <source>
        <strain evidence="2 3">N1-10</strain>
    </source>
</reference>
<dbReference type="EMBL" id="JBEUKS010000014">
    <property type="protein sequence ID" value="MFC1442927.1"/>
    <property type="molecule type" value="Genomic_DNA"/>
</dbReference>
<accession>A0ABV6XY92</accession>
<evidence type="ECO:0000259" key="1">
    <source>
        <dbReference type="Pfam" id="PF12728"/>
    </source>
</evidence>
<dbReference type="RefSeq" id="WP_380568023.1">
    <property type="nucleotide sequence ID" value="NZ_JBEUKS010000014.1"/>
</dbReference>